<protein>
    <submittedName>
        <fullName evidence="1">SCO family protein</fullName>
    </submittedName>
</protein>
<organism evidence="1 2">
    <name type="scientific">Larkinella punicea</name>
    <dbReference type="NCBI Taxonomy" id="2315727"/>
    <lineage>
        <taxon>Bacteria</taxon>
        <taxon>Pseudomonadati</taxon>
        <taxon>Bacteroidota</taxon>
        <taxon>Cytophagia</taxon>
        <taxon>Cytophagales</taxon>
        <taxon>Spirosomataceae</taxon>
        <taxon>Larkinella</taxon>
    </lineage>
</organism>
<sequence>MLVVPAFVFIFLKVFGHNQFTLQTFFPVIDAKTGKIETRPADKPGWGKEAQDTVFYTLPPIVGTLPDQKPFSTTALKGKLYVASFLGLTCDSTCAKVASQLNRVQDIFSQKPDVRLVSFVDANSVARQVMASNDVEPEKWLIAKPDTLETTFLGEQYYRIKQRPMTGRKNETFTLYEGLVLVDHEGHIRGFYNGTDKADVDRLVLEIRVLQDIYSNQ</sequence>
<evidence type="ECO:0000313" key="1">
    <source>
        <dbReference type="EMBL" id="RCR69252.1"/>
    </source>
</evidence>
<comment type="caution">
    <text evidence="1">The sequence shown here is derived from an EMBL/GenBank/DDBJ whole genome shotgun (WGS) entry which is preliminary data.</text>
</comment>
<proteinExistence type="predicted"/>
<keyword evidence="2" id="KW-1185">Reference proteome</keyword>
<gene>
    <name evidence="1" type="ORF">DUE52_12920</name>
</gene>
<reference evidence="1 2" key="1">
    <citation type="submission" date="2018-07" db="EMBL/GenBank/DDBJ databases">
        <title>Genome analysis of Larkinella rosea.</title>
        <authorList>
            <person name="Zhou Z."/>
            <person name="Wang G."/>
        </authorList>
    </citation>
    <scope>NUCLEOTIDE SEQUENCE [LARGE SCALE GENOMIC DNA]</scope>
    <source>
        <strain evidence="2">zzj9</strain>
    </source>
</reference>
<dbReference type="InterPro" id="IPR036249">
    <property type="entry name" value="Thioredoxin-like_sf"/>
</dbReference>
<dbReference type="Proteomes" id="UP000253383">
    <property type="component" value="Unassembled WGS sequence"/>
</dbReference>
<dbReference type="AlphaFoldDB" id="A0A368JP30"/>
<dbReference type="SUPFAM" id="SSF52833">
    <property type="entry name" value="Thioredoxin-like"/>
    <property type="match status" value="1"/>
</dbReference>
<name>A0A368JP30_9BACT</name>
<dbReference type="EMBL" id="QOWE01000009">
    <property type="protein sequence ID" value="RCR69252.1"/>
    <property type="molecule type" value="Genomic_DNA"/>
</dbReference>
<accession>A0A368JP30</accession>
<dbReference type="Gene3D" id="3.40.30.10">
    <property type="entry name" value="Glutaredoxin"/>
    <property type="match status" value="1"/>
</dbReference>
<evidence type="ECO:0000313" key="2">
    <source>
        <dbReference type="Proteomes" id="UP000253383"/>
    </source>
</evidence>